<gene>
    <name evidence="1" type="ORF">OKW52_10370</name>
</gene>
<dbReference type="Proteomes" id="UP001208938">
    <property type="component" value="Unassembled WGS sequence"/>
</dbReference>
<accession>A0ABT3GYT3</accession>
<sequence length="91" mass="9902">MPDRPDSPPPVSAARILAIYRATKSLHLRTGGDPAEASFELLAAACLIIHEARPMRSAAEVIADVAPHAEVTALEWFSDMVAEWRRGMHNA</sequence>
<protein>
    <submittedName>
        <fullName evidence="1">Uncharacterized protein</fullName>
    </submittedName>
</protein>
<evidence type="ECO:0000313" key="1">
    <source>
        <dbReference type="EMBL" id="MCW1932650.1"/>
    </source>
</evidence>
<reference evidence="1 2" key="1">
    <citation type="submission" date="2022-10" db="EMBL/GenBank/DDBJ databases">
        <title>Pararhodobacter sp. nov., isolated from marine algae.</title>
        <authorList>
            <person name="Choi B.J."/>
            <person name="Kim J.M."/>
            <person name="Lee J.K."/>
            <person name="Choi D.G."/>
            <person name="Jeon C.O."/>
        </authorList>
    </citation>
    <scope>NUCLEOTIDE SEQUENCE [LARGE SCALE GENOMIC DNA]</scope>
    <source>
        <strain evidence="1 2">ZQ420</strain>
    </source>
</reference>
<organism evidence="1 2">
    <name type="scientific">Pararhodobacter zhoushanensis</name>
    <dbReference type="NCBI Taxonomy" id="2479545"/>
    <lineage>
        <taxon>Bacteria</taxon>
        <taxon>Pseudomonadati</taxon>
        <taxon>Pseudomonadota</taxon>
        <taxon>Alphaproteobacteria</taxon>
        <taxon>Rhodobacterales</taxon>
        <taxon>Paracoccaceae</taxon>
        <taxon>Pararhodobacter</taxon>
    </lineage>
</organism>
<dbReference type="RefSeq" id="WP_264505634.1">
    <property type="nucleotide sequence ID" value="NZ_JAPDFL010000001.1"/>
</dbReference>
<evidence type="ECO:0000313" key="2">
    <source>
        <dbReference type="Proteomes" id="UP001208938"/>
    </source>
</evidence>
<dbReference type="EMBL" id="JAPDFL010000001">
    <property type="protein sequence ID" value="MCW1932650.1"/>
    <property type="molecule type" value="Genomic_DNA"/>
</dbReference>
<proteinExistence type="predicted"/>
<keyword evidence="2" id="KW-1185">Reference proteome</keyword>
<comment type="caution">
    <text evidence="1">The sequence shown here is derived from an EMBL/GenBank/DDBJ whole genome shotgun (WGS) entry which is preliminary data.</text>
</comment>
<name>A0ABT3GYT3_9RHOB</name>